<gene>
    <name evidence="9" type="ORF">GCM10023330_21200</name>
</gene>
<evidence type="ECO:0000256" key="2">
    <source>
        <dbReference type="ARBA" id="ARBA00022448"/>
    </source>
</evidence>
<evidence type="ECO:0000256" key="3">
    <source>
        <dbReference type="ARBA" id="ARBA00022452"/>
    </source>
</evidence>
<evidence type="ECO:0000256" key="7">
    <source>
        <dbReference type="PROSITE-ProRule" id="PRU01360"/>
    </source>
</evidence>
<keyword evidence="6 7" id="KW-0998">Cell outer membrane</keyword>
<sequence>MAQNIIQGTITDSSGLPLVGVNIIEKGTSNGVVSNFDGYYKLELKGEATVVFSFLGFVSKEINVKSSSTVNVQLEENLESLNEIIVIGYGSQMKEEISGAVSSVEVEDLVTIPQVSVDQMIQGRASGVSVTTNSGQPGAAVSVRIRGVNSISGSSEPLYIIDGVPVPGESEEGGSSPLNSINQNDIESISILKDASATAIYGSRGSNGVVIITTKSGKKGKAKITLNSFVAIQEPTNILDVMTLPEYARLQNAINDIYNIDPIVEYSHPELLGPGTNWQQEIFSNAMMESHQISFQGGNEDVNYFISGGHLKQDGTVIASGFDRSTIRANIDAKLSDKIKVGINLTASRVNEKITLNGRSDGIIGLSLLNSPAIAVYNPDGSFAGPSLNDDFRTENAVAKALSLENKLIRDRILGNIYAEFQINKQLTFRTEFGGDFGKSLNNQFTPRYSYGEIQIANNTLSIANNYNDFWIIKNFLTYNNTFNDKHNVTAMIGAEAQESSYGGVTSTDGNFVGNDFPILGTGDATDNSTQFRASQALESYFGRLIYSFDNKYSITASMRADGSSKFSQGNKWGYFPSISGAWKLSNEPFMEGFDAIQNIKIYGGYGEVGNQNIPNFAYGSILRPVNTGLGTGFLVSNFANPDLTWESSTQTNMGFDFSLFKNSLNASIELYNKVSKDFLFQYASTNFVTGGQSPGAVNPPWVNLGEMVNRGIDVTLNYSTKTGGDFSWNSSLTFSHYRNEVTDLGDVPQINGAMNINYDGQQNITITRKGDPIGLFYGLEVEGIFRSVDDFVDAPIQYGRPFQDALFATTWLGDIKFKDQNNDGVIDDNDRTVIGNPHPDFTFGFQNSFNYKNFDLSVFVQGSYGNDVFNGIGRLLTAGNRTFTNQLSSVLDYWSVNNPEASAPRLARNDTRNIEISDRYIEDGSYVRIQNVTLGYTLDSKISEKIGFSLLKIYGSIQNLYTFTNYSGYDPEIGSFNQNTLLTGIDAGRYPSPRTFTLGVNVEF</sequence>
<evidence type="ECO:0000256" key="5">
    <source>
        <dbReference type="ARBA" id="ARBA00023136"/>
    </source>
</evidence>
<keyword evidence="2 7" id="KW-0813">Transport</keyword>
<organism evidence="9 10">
    <name type="scientific">Litoribaculum gwangyangense</name>
    <dbReference type="NCBI Taxonomy" id="1130722"/>
    <lineage>
        <taxon>Bacteria</taxon>
        <taxon>Pseudomonadati</taxon>
        <taxon>Bacteroidota</taxon>
        <taxon>Flavobacteriia</taxon>
        <taxon>Flavobacteriales</taxon>
        <taxon>Flavobacteriaceae</taxon>
        <taxon>Litoribaculum</taxon>
    </lineage>
</organism>
<dbReference type="NCBIfam" id="TIGR04056">
    <property type="entry name" value="OMP_RagA_SusC"/>
    <property type="match status" value="1"/>
</dbReference>
<keyword evidence="5 7" id="KW-0472">Membrane</keyword>
<keyword evidence="3 7" id="KW-1134">Transmembrane beta strand</keyword>
<evidence type="ECO:0000313" key="10">
    <source>
        <dbReference type="Proteomes" id="UP001501433"/>
    </source>
</evidence>
<dbReference type="Gene3D" id="2.170.130.10">
    <property type="entry name" value="TonB-dependent receptor, plug domain"/>
    <property type="match status" value="1"/>
</dbReference>
<dbReference type="SUPFAM" id="SSF56935">
    <property type="entry name" value="Porins"/>
    <property type="match status" value="1"/>
</dbReference>
<name>A0ABP9CLC6_9FLAO</name>
<keyword evidence="10" id="KW-1185">Reference proteome</keyword>
<dbReference type="SUPFAM" id="SSF49464">
    <property type="entry name" value="Carboxypeptidase regulatory domain-like"/>
    <property type="match status" value="1"/>
</dbReference>
<feature type="domain" description="TonB-dependent receptor plug" evidence="8">
    <location>
        <begin position="94"/>
        <end position="209"/>
    </location>
</feature>
<proteinExistence type="inferred from homology"/>
<dbReference type="InterPro" id="IPR039426">
    <property type="entry name" value="TonB-dep_rcpt-like"/>
</dbReference>
<dbReference type="EMBL" id="BAABJW010000003">
    <property type="protein sequence ID" value="GAA4813303.1"/>
    <property type="molecule type" value="Genomic_DNA"/>
</dbReference>
<dbReference type="Pfam" id="PF13715">
    <property type="entry name" value="CarbopepD_reg_2"/>
    <property type="match status" value="1"/>
</dbReference>
<evidence type="ECO:0000256" key="4">
    <source>
        <dbReference type="ARBA" id="ARBA00022692"/>
    </source>
</evidence>
<dbReference type="PROSITE" id="PS52016">
    <property type="entry name" value="TONB_DEPENDENT_REC_3"/>
    <property type="match status" value="1"/>
</dbReference>
<evidence type="ECO:0000259" key="8">
    <source>
        <dbReference type="Pfam" id="PF07715"/>
    </source>
</evidence>
<protein>
    <submittedName>
        <fullName evidence="9">TonB-dependent receptor</fullName>
    </submittedName>
</protein>
<dbReference type="InterPro" id="IPR023997">
    <property type="entry name" value="TonB-dep_OMP_SusC/RagA_CS"/>
</dbReference>
<dbReference type="InterPro" id="IPR036942">
    <property type="entry name" value="Beta-barrel_TonB_sf"/>
</dbReference>
<comment type="similarity">
    <text evidence="7">Belongs to the TonB-dependent receptor family.</text>
</comment>
<dbReference type="Proteomes" id="UP001501433">
    <property type="component" value="Unassembled WGS sequence"/>
</dbReference>
<dbReference type="Gene3D" id="2.40.170.20">
    <property type="entry name" value="TonB-dependent receptor, beta-barrel domain"/>
    <property type="match status" value="1"/>
</dbReference>
<comment type="subcellular location">
    <subcellularLocation>
        <location evidence="1 7">Cell outer membrane</location>
        <topology evidence="1 7">Multi-pass membrane protein</topology>
    </subcellularLocation>
</comment>
<dbReference type="InterPro" id="IPR012910">
    <property type="entry name" value="Plug_dom"/>
</dbReference>
<evidence type="ECO:0000256" key="6">
    <source>
        <dbReference type="ARBA" id="ARBA00023237"/>
    </source>
</evidence>
<accession>A0ABP9CLC6</accession>
<dbReference type="Pfam" id="PF07715">
    <property type="entry name" value="Plug"/>
    <property type="match status" value="1"/>
</dbReference>
<dbReference type="InterPro" id="IPR008969">
    <property type="entry name" value="CarboxyPept-like_regulatory"/>
</dbReference>
<dbReference type="InterPro" id="IPR023996">
    <property type="entry name" value="TonB-dep_OMP_SusC/RagA"/>
</dbReference>
<dbReference type="InterPro" id="IPR037066">
    <property type="entry name" value="Plug_dom_sf"/>
</dbReference>
<keyword evidence="9" id="KW-0675">Receptor</keyword>
<comment type="caution">
    <text evidence="9">The sequence shown here is derived from an EMBL/GenBank/DDBJ whole genome shotgun (WGS) entry which is preliminary data.</text>
</comment>
<evidence type="ECO:0000313" key="9">
    <source>
        <dbReference type="EMBL" id="GAA4813303.1"/>
    </source>
</evidence>
<reference evidence="10" key="1">
    <citation type="journal article" date="2019" name="Int. J. Syst. Evol. Microbiol.">
        <title>The Global Catalogue of Microorganisms (GCM) 10K type strain sequencing project: providing services to taxonomists for standard genome sequencing and annotation.</title>
        <authorList>
            <consortium name="The Broad Institute Genomics Platform"/>
            <consortium name="The Broad Institute Genome Sequencing Center for Infectious Disease"/>
            <person name="Wu L."/>
            <person name="Ma J."/>
        </authorList>
    </citation>
    <scope>NUCLEOTIDE SEQUENCE [LARGE SCALE GENOMIC DNA]</scope>
    <source>
        <strain evidence="10">JCM 18325</strain>
    </source>
</reference>
<evidence type="ECO:0000256" key="1">
    <source>
        <dbReference type="ARBA" id="ARBA00004571"/>
    </source>
</evidence>
<dbReference type="Gene3D" id="2.60.40.1120">
    <property type="entry name" value="Carboxypeptidase-like, regulatory domain"/>
    <property type="match status" value="1"/>
</dbReference>
<keyword evidence="4 7" id="KW-0812">Transmembrane</keyword>
<dbReference type="NCBIfam" id="TIGR04057">
    <property type="entry name" value="SusC_RagA_signa"/>
    <property type="match status" value="1"/>
</dbReference>